<organism evidence="1 2">
    <name type="scientific">Papaver somniferum</name>
    <name type="common">Opium poppy</name>
    <dbReference type="NCBI Taxonomy" id="3469"/>
    <lineage>
        <taxon>Eukaryota</taxon>
        <taxon>Viridiplantae</taxon>
        <taxon>Streptophyta</taxon>
        <taxon>Embryophyta</taxon>
        <taxon>Tracheophyta</taxon>
        <taxon>Spermatophyta</taxon>
        <taxon>Magnoliopsida</taxon>
        <taxon>Ranunculales</taxon>
        <taxon>Papaveraceae</taxon>
        <taxon>Papaveroideae</taxon>
        <taxon>Papaver</taxon>
    </lineage>
</organism>
<evidence type="ECO:0000313" key="2">
    <source>
        <dbReference type="Proteomes" id="UP000316621"/>
    </source>
</evidence>
<protein>
    <submittedName>
        <fullName evidence="1">Uncharacterized protein</fullName>
    </submittedName>
</protein>
<reference evidence="1 2" key="1">
    <citation type="journal article" date="2018" name="Science">
        <title>The opium poppy genome and morphinan production.</title>
        <authorList>
            <person name="Guo L."/>
            <person name="Winzer T."/>
            <person name="Yang X."/>
            <person name="Li Y."/>
            <person name="Ning Z."/>
            <person name="He Z."/>
            <person name="Teodor R."/>
            <person name="Lu Y."/>
            <person name="Bowser T.A."/>
            <person name="Graham I.A."/>
            <person name="Ye K."/>
        </authorList>
    </citation>
    <scope>NUCLEOTIDE SEQUENCE [LARGE SCALE GENOMIC DNA]</scope>
    <source>
        <strain evidence="2">cv. HN1</strain>
        <tissue evidence="1">Leaves</tissue>
    </source>
</reference>
<dbReference type="Proteomes" id="UP000316621">
    <property type="component" value="Chromosome 7"/>
</dbReference>
<accession>A0A4Y7KH31</accession>
<keyword evidence="2" id="KW-1185">Reference proteome</keyword>
<name>A0A4Y7KH31_PAPSO</name>
<dbReference type="Gramene" id="RZC72157">
    <property type="protein sequence ID" value="RZC72157"/>
    <property type="gene ID" value="C5167_035421"/>
</dbReference>
<gene>
    <name evidence="1" type="ORF">C5167_035421</name>
</gene>
<dbReference type="AlphaFoldDB" id="A0A4Y7KH31"/>
<sequence length="21" mass="2587">MFKLHLLIDAMVSTYKRHLRN</sequence>
<proteinExistence type="predicted"/>
<dbReference type="EMBL" id="CM010721">
    <property type="protein sequence ID" value="RZC72157.1"/>
    <property type="molecule type" value="Genomic_DNA"/>
</dbReference>
<evidence type="ECO:0000313" key="1">
    <source>
        <dbReference type="EMBL" id="RZC72157.1"/>
    </source>
</evidence>
<feature type="non-terminal residue" evidence="1">
    <location>
        <position position="21"/>
    </location>
</feature>